<evidence type="ECO:0000313" key="2">
    <source>
        <dbReference type="EMBL" id="QYJ68109.1"/>
    </source>
</evidence>
<reference evidence="2 3" key="1">
    <citation type="submission" date="2021-07" db="EMBL/GenBank/DDBJ databases">
        <title>Flavobacterium WSW3-B6 sp.nov, isolated from seaweed.</title>
        <authorList>
            <person name="Muhammad N."/>
            <person name="Ho H."/>
            <person name="Lee Y.-J."/>
            <person name="Nguyen T."/>
            <person name="Ho J."/>
            <person name="Kim S.-G."/>
        </authorList>
    </citation>
    <scope>NUCLEOTIDE SEQUENCE [LARGE SCALE GENOMIC DNA]</scope>
    <source>
        <strain evidence="2 3">WSW3-B6</strain>
    </source>
</reference>
<evidence type="ECO:0008006" key="4">
    <source>
        <dbReference type="Google" id="ProtNLM"/>
    </source>
</evidence>
<dbReference type="PROSITE" id="PS51257">
    <property type="entry name" value="PROKAR_LIPOPROTEIN"/>
    <property type="match status" value="1"/>
</dbReference>
<dbReference type="EMBL" id="CP080429">
    <property type="protein sequence ID" value="QYJ68109.1"/>
    <property type="molecule type" value="Genomic_DNA"/>
</dbReference>
<sequence>MKLKLSLVLLALTSILVLQGCGSNTETFANNAIDKDLRATIHAKNDSLLSALSNSDMKTFKKLGSPDFLKHLQGRIENAVWAFRKGILKTDYKIYHEYYNKHNKAYDNAKIESENGQYSLQYTHKNKETYVSLLTTSYADITDYLVTIIYEKIDGAWKLDYIHLDAFGQYGKNAQDYYKLAQQKHKAGFILDAFFYCTVAESCLNPAENKLTYNEEERITFYQKRWQEEVDKEYKFPQPLHNINSVPNVASISPINNPEGMFAVFTYETKVPVADTETLKMEFEEVKREIKRIYTGLDFDKKYIYYRAFNPGRYDNYYEFKEVKK</sequence>
<dbReference type="Proteomes" id="UP000825381">
    <property type="component" value="Chromosome"/>
</dbReference>
<organism evidence="2 3">
    <name type="scientific">Flavobacterium litorale</name>
    <dbReference type="NCBI Taxonomy" id="2856519"/>
    <lineage>
        <taxon>Bacteria</taxon>
        <taxon>Pseudomonadati</taxon>
        <taxon>Bacteroidota</taxon>
        <taxon>Flavobacteriia</taxon>
        <taxon>Flavobacteriales</taxon>
        <taxon>Flavobacteriaceae</taxon>
        <taxon>Flavobacterium</taxon>
    </lineage>
</organism>
<gene>
    <name evidence="2" type="ORF">K1I41_11355</name>
</gene>
<accession>A0ABX8VBS7</accession>
<feature type="chain" id="PRO_5046602515" description="DUF4878 domain-containing protein" evidence="1">
    <location>
        <begin position="21"/>
        <end position="325"/>
    </location>
</feature>
<dbReference type="RefSeq" id="WP_220640453.1">
    <property type="nucleotide sequence ID" value="NZ_CP080429.1"/>
</dbReference>
<evidence type="ECO:0000256" key="1">
    <source>
        <dbReference type="SAM" id="SignalP"/>
    </source>
</evidence>
<evidence type="ECO:0000313" key="3">
    <source>
        <dbReference type="Proteomes" id="UP000825381"/>
    </source>
</evidence>
<keyword evidence="1" id="KW-0732">Signal</keyword>
<keyword evidence="3" id="KW-1185">Reference proteome</keyword>
<protein>
    <recommendedName>
        <fullName evidence="4">DUF4878 domain-containing protein</fullName>
    </recommendedName>
</protein>
<name>A0ABX8VBS7_9FLAO</name>
<feature type="signal peptide" evidence="1">
    <location>
        <begin position="1"/>
        <end position="20"/>
    </location>
</feature>
<proteinExistence type="predicted"/>